<dbReference type="EMBL" id="LHXO01000020">
    <property type="protein sequence ID" value="KXA95257.1"/>
    <property type="molecule type" value="Genomic_DNA"/>
</dbReference>
<sequence length="160" mass="17984">MMGEKKRAGSLLRSANGNVVNKPKVGFDIDGVLSKKEIARSPEECIGVERSSVPVPSDECEIYIVSSRTKDMEENTRAWLAENGIEYEKLVLLEEGGFEGLSKKEINQKQAAFKAATVREYDLDIYVEDQANVREYLREHCPGCIVLSPSEARRAWRFVA</sequence>
<proteinExistence type="predicted"/>
<dbReference type="SUPFAM" id="SSF56784">
    <property type="entry name" value="HAD-like"/>
    <property type="match status" value="1"/>
</dbReference>
<dbReference type="InterPro" id="IPR036412">
    <property type="entry name" value="HAD-like_sf"/>
</dbReference>
<evidence type="ECO:0000313" key="2">
    <source>
        <dbReference type="Proteomes" id="UP000070284"/>
    </source>
</evidence>
<dbReference type="AlphaFoldDB" id="A0A133UM62"/>
<dbReference type="Gene3D" id="3.40.50.1000">
    <property type="entry name" value="HAD superfamily/HAD-like"/>
    <property type="match status" value="1"/>
</dbReference>
<keyword evidence="2" id="KW-1185">Reference proteome</keyword>
<evidence type="ECO:0000313" key="1">
    <source>
        <dbReference type="EMBL" id="KXA95257.1"/>
    </source>
</evidence>
<reference evidence="1 2" key="1">
    <citation type="journal article" date="2016" name="Sci. Rep.">
        <title>Metabolic traits of an uncultured archaeal lineage -MSBL1- from brine pools of the Red Sea.</title>
        <authorList>
            <person name="Mwirichia R."/>
            <person name="Alam I."/>
            <person name="Rashid M."/>
            <person name="Vinu M."/>
            <person name="Ba-Alawi W."/>
            <person name="Anthony Kamau A."/>
            <person name="Kamanda Ngugi D."/>
            <person name="Goker M."/>
            <person name="Klenk H.P."/>
            <person name="Bajic V."/>
            <person name="Stingl U."/>
        </authorList>
    </citation>
    <scope>NUCLEOTIDE SEQUENCE [LARGE SCALE GENOMIC DNA]</scope>
    <source>
        <strain evidence="1">SCGC-AAA259E19</strain>
    </source>
</reference>
<dbReference type="Proteomes" id="UP000070284">
    <property type="component" value="Unassembled WGS sequence"/>
</dbReference>
<organism evidence="1 2">
    <name type="scientific">candidate division MSBL1 archaeon SCGC-AAA259E19</name>
    <dbReference type="NCBI Taxonomy" id="1698264"/>
    <lineage>
        <taxon>Archaea</taxon>
        <taxon>Methanobacteriati</taxon>
        <taxon>Methanobacteriota</taxon>
        <taxon>candidate division MSBL1</taxon>
    </lineage>
</organism>
<protein>
    <submittedName>
        <fullName evidence="1">Uncharacterized protein</fullName>
    </submittedName>
</protein>
<name>A0A133UM62_9EURY</name>
<dbReference type="InterPro" id="IPR023214">
    <property type="entry name" value="HAD_sf"/>
</dbReference>
<gene>
    <name evidence="1" type="ORF">AKJ65_02145</name>
</gene>
<comment type="caution">
    <text evidence="1">The sequence shown here is derived from an EMBL/GenBank/DDBJ whole genome shotgun (WGS) entry which is preliminary data.</text>
</comment>
<accession>A0A133UM62</accession>